<feature type="transmembrane region" description="Helical" evidence="4">
    <location>
        <begin position="145"/>
        <end position="165"/>
    </location>
</feature>
<keyword evidence="2" id="KW-0862">Zinc</keyword>
<evidence type="ECO:0000259" key="5">
    <source>
        <dbReference type="PROSITE" id="PS50089"/>
    </source>
</evidence>
<dbReference type="GO" id="GO:0008270">
    <property type="term" value="F:zinc ion binding"/>
    <property type="evidence" value="ECO:0007669"/>
    <property type="project" value="UniProtKB-KW"/>
</dbReference>
<feature type="transmembrane region" description="Helical" evidence="4">
    <location>
        <begin position="171"/>
        <end position="192"/>
    </location>
</feature>
<protein>
    <recommendedName>
        <fullName evidence="5">RING-type domain-containing protein</fullName>
    </recommendedName>
</protein>
<evidence type="ECO:0000256" key="3">
    <source>
        <dbReference type="PROSITE-ProRule" id="PRU00175"/>
    </source>
</evidence>
<evidence type="ECO:0000256" key="4">
    <source>
        <dbReference type="SAM" id="Phobius"/>
    </source>
</evidence>
<feature type="transmembrane region" description="Helical" evidence="4">
    <location>
        <begin position="116"/>
        <end position="133"/>
    </location>
</feature>
<name>A0ABD3UDG6_SINWO</name>
<comment type="caution">
    <text evidence="6">The sequence shown here is derived from an EMBL/GenBank/DDBJ whole genome shotgun (WGS) entry which is preliminary data.</text>
</comment>
<feature type="transmembrane region" description="Helical" evidence="4">
    <location>
        <begin position="248"/>
        <end position="281"/>
    </location>
</feature>
<dbReference type="SMART" id="SM00184">
    <property type="entry name" value="RING"/>
    <property type="match status" value="1"/>
</dbReference>
<feature type="transmembrane region" description="Helical" evidence="4">
    <location>
        <begin position="80"/>
        <end position="96"/>
    </location>
</feature>
<evidence type="ECO:0000256" key="2">
    <source>
        <dbReference type="ARBA" id="ARBA00022833"/>
    </source>
</evidence>
<keyword evidence="4" id="KW-0472">Membrane</keyword>
<sequence>MQTVHKMESKFIEFFLSLNHRNIPYIAEVALRMPVLALIHLWMLFSPESDYWILSLPCFMIRYGVSCLLIGHLDCTRSRLLFFYIFAMPLLFFGPAVNSLHESVTKLASGESTFQFSRLALATVTMILFIIFFQKLYVPPKFSIIMWLSTFLILILISFVWLFSLNIFVSLVYWITKLLFTAIFILILFVNFELKGVFGQIADIMKQCQTRDMLVLFGLSYYTYAITCELKCGMPLLDVVSYQGLNYIISICCTSVIVLDAIVSIFVMIGNIVIIIIIYCLVAEEVDTERLRPLIYIGKANNILAPFYIFAMQTGVLRVDGETKPDVVSALLHFTLVILLTKIWFTIEPFLNQLGANAAERKLRVHIGVVTISTIIVICSLLLSLNIAAWLQIGLWPIINCFGWLGLVTTSTMTLMCYMVNIFSWLYDMDITKTQDIIYYIRLSKSISIVVCAFLEGYHRLFFLIFSQNIFWLIVHGILIMLGQVYTVFQILRLEYVIYMQRTKSRAVVQSLPQATPDQVAHLDDVCSICMYEIDEGLVTPCNHIFHSECIRRACTIRLSCPMCNQPLC</sequence>
<feature type="transmembrane region" description="Helical" evidence="4">
    <location>
        <begin position="331"/>
        <end position="351"/>
    </location>
</feature>
<accession>A0ABD3UDG6</accession>
<dbReference type="InterPro" id="IPR001841">
    <property type="entry name" value="Znf_RING"/>
</dbReference>
<dbReference type="PROSITE" id="PS50089">
    <property type="entry name" value="ZF_RING_2"/>
    <property type="match status" value="1"/>
</dbReference>
<feature type="transmembrane region" description="Helical" evidence="4">
    <location>
        <begin position="213"/>
        <end position="236"/>
    </location>
</feature>
<proteinExistence type="predicted"/>
<dbReference type="Proteomes" id="UP001634394">
    <property type="component" value="Unassembled WGS sequence"/>
</dbReference>
<dbReference type="SUPFAM" id="SSF57850">
    <property type="entry name" value="RING/U-box"/>
    <property type="match status" value="1"/>
</dbReference>
<dbReference type="PANTHER" id="PTHR22765">
    <property type="entry name" value="RING FINGER AND PROTEASE ASSOCIATED DOMAIN-CONTAINING"/>
    <property type="match status" value="1"/>
</dbReference>
<keyword evidence="7" id="KW-1185">Reference proteome</keyword>
<dbReference type="EMBL" id="JBJQND010000016">
    <property type="protein sequence ID" value="KAL3847544.1"/>
    <property type="molecule type" value="Genomic_DNA"/>
</dbReference>
<dbReference type="PANTHER" id="PTHR22765:SF411">
    <property type="entry name" value="OS02G0248440 PROTEIN"/>
    <property type="match status" value="1"/>
</dbReference>
<feature type="transmembrane region" description="Helical" evidence="4">
    <location>
        <begin position="25"/>
        <end position="45"/>
    </location>
</feature>
<keyword evidence="4" id="KW-0812">Transmembrane</keyword>
<dbReference type="Gene3D" id="3.30.40.10">
    <property type="entry name" value="Zinc/RING finger domain, C3HC4 (zinc finger)"/>
    <property type="match status" value="1"/>
</dbReference>
<feature type="domain" description="RING-type" evidence="5">
    <location>
        <begin position="527"/>
        <end position="565"/>
    </location>
</feature>
<feature type="transmembrane region" description="Helical" evidence="4">
    <location>
        <begin position="402"/>
        <end position="427"/>
    </location>
</feature>
<evidence type="ECO:0000256" key="1">
    <source>
        <dbReference type="ARBA" id="ARBA00022771"/>
    </source>
</evidence>
<dbReference type="InterPro" id="IPR013083">
    <property type="entry name" value="Znf_RING/FYVE/PHD"/>
</dbReference>
<keyword evidence="1 3" id="KW-0863">Zinc-finger</keyword>
<keyword evidence="4" id="KW-1133">Transmembrane helix</keyword>
<organism evidence="6 7">
    <name type="scientific">Sinanodonta woodiana</name>
    <name type="common">Chinese pond mussel</name>
    <name type="synonym">Anodonta woodiana</name>
    <dbReference type="NCBI Taxonomy" id="1069815"/>
    <lineage>
        <taxon>Eukaryota</taxon>
        <taxon>Metazoa</taxon>
        <taxon>Spiralia</taxon>
        <taxon>Lophotrochozoa</taxon>
        <taxon>Mollusca</taxon>
        <taxon>Bivalvia</taxon>
        <taxon>Autobranchia</taxon>
        <taxon>Heteroconchia</taxon>
        <taxon>Palaeoheterodonta</taxon>
        <taxon>Unionida</taxon>
        <taxon>Unionoidea</taxon>
        <taxon>Unionidae</taxon>
        <taxon>Unioninae</taxon>
        <taxon>Sinanodonta</taxon>
    </lineage>
</organism>
<feature type="transmembrane region" description="Helical" evidence="4">
    <location>
        <begin position="470"/>
        <end position="492"/>
    </location>
</feature>
<feature type="transmembrane region" description="Helical" evidence="4">
    <location>
        <begin position="51"/>
        <end position="73"/>
    </location>
</feature>
<evidence type="ECO:0000313" key="6">
    <source>
        <dbReference type="EMBL" id="KAL3847544.1"/>
    </source>
</evidence>
<keyword evidence="1 3" id="KW-0479">Metal-binding</keyword>
<gene>
    <name evidence="6" type="ORF">ACJMK2_018449</name>
</gene>
<reference evidence="6 7" key="1">
    <citation type="submission" date="2024-11" db="EMBL/GenBank/DDBJ databases">
        <title>Chromosome-level genome assembly of the freshwater bivalve Anodonta woodiana.</title>
        <authorList>
            <person name="Chen X."/>
        </authorList>
    </citation>
    <scope>NUCLEOTIDE SEQUENCE [LARGE SCALE GENOMIC DNA]</scope>
    <source>
        <strain evidence="6">MN2024</strain>
        <tissue evidence="6">Gills</tissue>
    </source>
</reference>
<dbReference type="AlphaFoldDB" id="A0ABD3UDG6"/>
<feature type="transmembrane region" description="Helical" evidence="4">
    <location>
        <begin position="439"/>
        <end position="458"/>
    </location>
</feature>
<dbReference type="InterPro" id="IPR051826">
    <property type="entry name" value="E3_ubiquitin-ligase_domain"/>
</dbReference>
<feature type="transmembrane region" description="Helical" evidence="4">
    <location>
        <begin position="293"/>
        <end position="311"/>
    </location>
</feature>
<dbReference type="Pfam" id="PF13639">
    <property type="entry name" value="zf-RING_2"/>
    <property type="match status" value="1"/>
</dbReference>
<feature type="transmembrane region" description="Helical" evidence="4">
    <location>
        <begin position="363"/>
        <end position="390"/>
    </location>
</feature>
<evidence type="ECO:0000313" key="7">
    <source>
        <dbReference type="Proteomes" id="UP001634394"/>
    </source>
</evidence>